<dbReference type="PANTHER" id="PTHR30337:SF0">
    <property type="entry name" value="NUCLEASE SBCCD SUBUNIT D"/>
    <property type="match status" value="1"/>
</dbReference>
<evidence type="ECO:0000256" key="3">
    <source>
        <dbReference type="ARBA" id="ARBA00022839"/>
    </source>
</evidence>
<dbReference type="PANTHER" id="PTHR30337">
    <property type="entry name" value="COMPONENT OF ATP-DEPENDENT DSDNA EXONUCLEASE"/>
    <property type="match status" value="1"/>
</dbReference>
<organism evidence="6 7">
    <name type="scientific">Bordetella trematum</name>
    <dbReference type="NCBI Taxonomy" id="123899"/>
    <lineage>
        <taxon>Bacteria</taxon>
        <taxon>Pseudomonadati</taxon>
        <taxon>Pseudomonadota</taxon>
        <taxon>Betaproteobacteria</taxon>
        <taxon>Burkholderiales</taxon>
        <taxon>Alcaligenaceae</taxon>
        <taxon>Bordetella</taxon>
    </lineage>
</organism>
<dbReference type="KEGG" id="btrm:SAMEA390648703538"/>
<keyword evidence="7" id="KW-1185">Reference proteome</keyword>
<keyword evidence="1" id="KW-0540">Nuclease</keyword>
<feature type="coiled-coil region" evidence="4">
    <location>
        <begin position="288"/>
        <end position="315"/>
    </location>
</feature>
<dbReference type="InterPro" id="IPR004843">
    <property type="entry name" value="Calcineurin-like_PHP"/>
</dbReference>
<evidence type="ECO:0000313" key="6">
    <source>
        <dbReference type="EMBL" id="SAI73137.1"/>
    </source>
</evidence>
<keyword evidence="2" id="KW-0378">Hydrolase</keyword>
<keyword evidence="4" id="KW-0175">Coiled coil</keyword>
<dbReference type="InterPro" id="IPR050535">
    <property type="entry name" value="DNA_Repair-Maintenance_Comp"/>
</dbReference>
<evidence type="ECO:0000256" key="4">
    <source>
        <dbReference type="SAM" id="Coils"/>
    </source>
</evidence>
<dbReference type="InterPro" id="IPR014577">
    <property type="entry name" value="UCP033093_metalloPase"/>
</dbReference>
<dbReference type="Pfam" id="PF00149">
    <property type="entry name" value="Metallophos"/>
    <property type="match status" value="1"/>
</dbReference>
<proteinExistence type="predicted"/>
<name>A0A157SRT1_9BORD</name>
<keyword evidence="3 6" id="KW-0269">Exonuclease</keyword>
<dbReference type="OrthoDB" id="9773856at2"/>
<reference evidence="6 7" key="1">
    <citation type="submission" date="2016-04" db="EMBL/GenBank/DDBJ databases">
        <authorList>
            <consortium name="Pathogen Informatics"/>
        </authorList>
    </citation>
    <scope>NUCLEOTIDE SEQUENCE [LARGE SCALE GENOMIC DNA]</scope>
    <source>
        <strain evidence="6 7">H044680328</strain>
    </source>
</reference>
<gene>
    <name evidence="6" type="ORF">SAMEA3906487_03538</name>
</gene>
<sequence>MPTFLHTADWQIGRQYGQFDDDDGAVLAEARLQAVARIAETAQAQRVGAVLVAGDVFDTQAVSDRTIRRLFDALAAYAGPWVMIPGNHDAALAESVWSRARQLACIPGNVHLALEPGVVLLDSMAVLAAPLTQRHTYDDVTRVFDSLQTPPGLARVGLAHGSIAERLPESADAANPIAPDRAERAGLDYLALGDWHGCLQVGPRCWYAGTPEPDRFRSSEAGSVLRVEIGQELPRVERLPVGRYRWQHWDVTLALPADLETLGARLQGLQAEDVLRLTLRGHLPLAAWDALSQDIARAEARLRALRLESDELDLEPAEADLAQLDGAGYVSVVAQQLQALQADAEQGPVAREALRLLLRLAREEGGA</sequence>
<dbReference type="Proteomes" id="UP000076825">
    <property type="component" value="Chromosome 1"/>
</dbReference>
<dbReference type="STRING" id="123899.SAMEA3906487_03538"/>
<dbReference type="PIRSF" id="PIRSF033093">
    <property type="entry name" value="UCP_ML1119"/>
    <property type="match status" value="1"/>
</dbReference>
<dbReference type="PATRIC" id="fig|123899.6.peg.3539"/>
<evidence type="ECO:0000313" key="7">
    <source>
        <dbReference type="Proteomes" id="UP000076825"/>
    </source>
</evidence>
<dbReference type="InterPro" id="IPR029052">
    <property type="entry name" value="Metallo-depent_PP-like"/>
</dbReference>
<accession>A0A157SRT1</accession>
<dbReference type="SUPFAM" id="SSF56300">
    <property type="entry name" value="Metallo-dependent phosphatases"/>
    <property type="match status" value="1"/>
</dbReference>
<dbReference type="AlphaFoldDB" id="A0A157SRT1"/>
<dbReference type="EMBL" id="LT546645">
    <property type="protein sequence ID" value="SAI73137.1"/>
    <property type="molecule type" value="Genomic_DNA"/>
</dbReference>
<dbReference type="Gene3D" id="3.60.21.10">
    <property type="match status" value="1"/>
</dbReference>
<evidence type="ECO:0000259" key="5">
    <source>
        <dbReference type="Pfam" id="PF00149"/>
    </source>
</evidence>
<dbReference type="GeneID" id="56589228"/>
<dbReference type="RefSeq" id="WP_063492331.1">
    <property type="nucleotide sequence ID" value="NZ_CP016340.1"/>
</dbReference>
<dbReference type="CDD" id="cd00840">
    <property type="entry name" value="MPP_Mre11_N"/>
    <property type="match status" value="1"/>
</dbReference>
<dbReference type="InterPro" id="IPR041796">
    <property type="entry name" value="Mre11_N"/>
</dbReference>
<protein>
    <submittedName>
        <fullName evidence="6">Exonuclease</fullName>
    </submittedName>
</protein>
<evidence type="ECO:0000256" key="2">
    <source>
        <dbReference type="ARBA" id="ARBA00022801"/>
    </source>
</evidence>
<feature type="domain" description="Calcineurin-like phosphoesterase" evidence="5">
    <location>
        <begin position="3"/>
        <end position="94"/>
    </location>
</feature>
<dbReference type="GO" id="GO:0004527">
    <property type="term" value="F:exonuclease activity"/>
    <property type="evidence" value="ECO:0007669"/>
    <property type="project" value="UniProtKB-KW"/>
</dbReference>
<evidence type="ECO:0000256" key="1">
    <source>
        <dbReference type="ARBA" id="ARBA00022722"/>
    </source>
</evidence>
<dbReference type="eggNOG" id="COG0420">
    <property type="taxonomic scope" value="Bacteria"/>
</dbReference>